<dbReference type="SUPFAM" id="SSF56112">
    <property type="entry name" value="Protein kinase-like (PK-like)"/>
    <property type="match status" value="1"/>
</dbReference>
<keyword evidence="3" id="KW-1185">Reference proteome</keyword>
<dbReference type="EMBL" id="QKKF02018223">
    <property type="protein sequence ID" value="RZF40462.1"/>
    <property type="molecule type" value="Genomic_DNA"/>
</dbReference>
<evidence type="ECO:0000313" key="3">
    <source>
        <dbReference type="Proteomes" id="UP000291343"/>
    </source>
</evidence>
<gene>
    <name evidence="2" type="ORF">LSTR_LSTR000341</name>
</gene>
<dbReference type="OrthoDB" id="3205605at2759"/>
<sequence length="174" mass="19848">MTFPPVVMRRMAELNQARTHAEQLTNNTTKNQTSGCDQQICMTRIAEESDPTIHTTEKSSIEEPDFSKRPGSAFNSGASRCDFSEEALTPSDVDYSDGARDLIQRLLNSDPQKRLRSLLSLQNIRFFKNFDFANVRTKKISPKEVLLRYYPDGPKPQTTESAAYFFEDFDSIHI</sequence>
<feature type="compositionally biased region" description="Basic and acidic residues" evidence="1">
    <location>
        <begin position="55"/>
        <end position="68"/>
    </location>
</feature>
<feature type="region of interest" description="Disordered" evidence="1">
    <location>
        <begin position="48"/>
        <end position="79"/>
    </location>
</feature>
<organism evidence="2 3">
    <name type="scientific">Laodelphax striatellus</name>
    <name type="common">Small brown planthopper</name>
    <name type="synonym">Delphax striatella</name>
    <dbReference type="NCBI Taxonomy" id="195883"/>
    <lineage>
        <taxon>Eukaryota</taxon>
        <taxon>Metazoa</taxon>
        <taxon>Ecdysozoa</taxon>
        <taxon>Arthropoda</taxon>
        <taxon>Hexapoda</taxon>
        <taxon>Insecta</taxon>
        <taxon>Pterygota</taxon>
        <taxon>Neoptera</taxon>
        <taxon>Paraneoptera</taxon>
        <taxon>Hemiptera</taxon>
        <taxon>Auchenorrhyncha</taxon>
        <taxon>Fulgoroidea</taxon>
        <taxon>Delphacidae</taxon>
        <taxon>Criomorphinae</taxon>
        <taxon>Laodelphax</taxon>
    </lineage>
</organism>
<dbReference type="InParanoid" id="A0A482X455"/>
<dbReference type="InterPro" id="IPR011009">
    <property type="entry name" value="Kinase-like_dom_sf"/>
</dbReference>
<dbReference type="Gene3D" id="1.10.510.10">
    <property type="entry name" value="Transferase(Phosphotransferase) domain 1"/>
    <property type="match status" value="1"/>
</dbReference>
<dbReference type="Proteomes" id="UP000291343">
    <property type="component" value="Unassembled WGS sequence"/>
</dbReference>
<dbReference type="AlphaFoldDB" id="A0A482X455"/>
<dbReference type="STRING" id="195883.A0A482X455"/>
<accession>A0A482X455</accession>
<comment type="caution">
    <text evidence="2">The sequence shown here is derived from an EMBL/GenBank/DDBJ whole genome shotgun (WGS) entry which is preliminary data.</text>
</comment>
<reference evidence="2 3" key="1">
    <citation type="journal article" date="2017" name="Gigascience">
        <title>Genome sequence of the small brown planthopper, Laodelphax striatellus.</title>
        <authorList>
            <person name="Zhu J."/>
            <person name="Jiang F."/>
            <person name="Wang X."/>
            <person name="Yang P."/>
            <person name="Bao Y."/>
            <person name="Zhao W."/>
            <person name="Wang W."/>
            <person name="Lu H."/>
            <person name="Wang Q."/>
            <person name="Cui N."/>
            <person name="Li J."/>
            <person name="Chen X."/>
            <person name="Luo L."/>
            <person name="Yu J."/>
            <person name="Kang L."/>
            <person name="Cui F."/>
        </authorList>
    </citation>
    <scope>NUCLEOTIDE SEQUENCE [LARGE SCALE GENOMIC DNA]</scope>
    <source>
        <strain evidence="2">Lst14</strain>
    </source>
</reference>
<protein>
    <submittedName>
        <fullName evidence="2">Uncharacterized protein</fullName>
    </submittedName>
</protein>
<proteinExistence type="predicted"/>
<evidence type="ECO:0000313" key="2">
    <source>
        <dbReference type="EMBL" id="RZF40462.1"/>
    </source>
</evidence>
<evidence type="ECO:0000256" key="1">
    <source>
        <dbReference type="SAM" id="MobiDB-lite"/>
    </source>
</evidence>
<dbReference type="SMR" id="A0A482X455"/>
<name>A0A482X455_LAOST</name>